<dbReference type="EMBL" id="JBEOZM010000006">
    <property type="protein sequence ID" value="MER6268891.1"/>
    <property type="molecule type" value="Genomic_DNA"/>
</dbReference>
<organism evidence="1 2">
    <name type="scientific">Streptomyces sp. 900105755</name>
    <dbReference type="NCBI Taxonomy" id="3154389"/>
    <lineage>
        <taxon>Bacteria</taxon>
        <taxon>Bacillati</taxon>
        <taxon>Actinomycetota</taxon>
        <taxon>Actinomycetes</taxon>
        <taxon>Kitasatosporales</taxon>
        <taxon>Streptomycetaceae</taxon>
        <taxon>Streptomyces</taxon>
    </lineage>
</organism>
<accession>A0ABV1TFS2</accession>
<proteinExistence type="predicted"/>
<dbReference type="Gene3D" id="1.10.287.1060">
    <property type="entry name" value="ESAT-6-like"/>
    <property type="match status" value="1"/>
</dbReference>
<dbReference type="SUPFAM" id="SSF140453">
    <property type="entry name" value="EsxAB dimer-like"/>
    <property type="match status" value="1"/>
</dbReference>
<dbReference type="RefSeq" id="WP_351957485.1">
    <property type="nucleotide sequence ID" value="NZ_JBEOZM010000006.1"/>
</dbReference>
<evidence type="ECO:0000313" key="1">
    <source>
        <dbReference type="EMBL" id="MER6268891.1"/>
    </source>
</evidence>
<evidence type="ECO:0000313" key="2">
    <source>
        <dbReference type="Proteomes" id="UP001490365"/>
    </source>
</evidence>
<gene>
    <name evidence="1" type="ORF">ABT211_16555</name>
</gene>
<comment type="caution">
    <text evidence="1">The sequence shown here is derived from an EMBL/GenBank/DDBJ whole genome shotgun (WGS) entry which is preliminary data.</text>
</comment>
<dbReference type="InterPro" id="IPR036689">
    <property type="entry name" value="ESAT-6-like_sf"/>
</dbReference>
<dbReference type="Proteomes" id="UP001490365">
    <property type="component" value="Unassembled WGS sequence"/>
</dbReference>
<protein>
    <submittedName>
        <fullName evidence="1">Type VII secretion target</fullName>
    </submittedName>
</protein>
<sequence>MAGRQVFTGVVVADHVKVSTTELREISKSVAKLKSNFEHAKDLVDSYGSEIGSGEVADALGDFADDWKKKRKELCDGLEFLGKTAGEAAKAYDGVDQHLADALVKAQPGDK</sequence>
<reference evidence="1 2" key="1">
    <citation type="submission" date="2024-06" db="EMBL/GenBank/DDBJ databases">
        <title>The Natural Products Discovery Center: Release of the First 8490 Sequenced Strains for Exploring Actinobacteria Biosynthetic Diversity.</title>
        <authorList>
            <person name="Kalkreuter E."/>
            <person name="Kautsar S.A."/>
            <person name="Yang D."/>
            <person name="Bader C.D."/>
            <person name="Teijaro C.N."/>
            <person name="Fluegel L."/>
            <person name="Davis C.M."/>
            <person name="Simpson J.R."/>
            <person name="Lauterbach L."/>
            <person name="Steele A.D."/>
            <person name="Gui C."/>
            <person name="Meng S."/>
            <person name="Li G."/>
            <person name="Viehrig K."/>
            <person name="Ye F."/>
            <person name="Su P."/>
            <person name="Kiefer A.F."/>
            <person name="Nichols A."/>
            <person name="Cepeda A.J."/>
            <person name="Yan W."/>
            <person name="Fan B."/>
            <person name="Jiang Y."/>
            <person name="Adhikari A."/>
            <person name="Zheng C.-J."/>
            <person name="Schuster L."/>
            <person name="Cowan T.M."/>
            <person name="Smanski M.J."/>
            <person name="Chevrette M.G."/>
            <person name="De Carvalho L.P.S."/>
            <person name="Shen B."/>
        </authorList>
    </citation>
    <scope>NUCLEOTIDE SEQUENCE [LARGE SCALE GENOMIC DNA]</scope>
    <source>
        <strain evidence="1 2">NPDC001694</strain>
    </source>
</reference>
<keyword evidence="2" id="KW-1185">Reference proteome</keyword>
<name>A0ABV1TFS2_9ACTN</name>